<dbReference type="GO" id="GO:0043565">
    <property type="term" value="F:sequence-specific DNA binding"/>
    <property type="evidence" value="ECO:0007669"/>
    <property type="project" value="InterPro"/>
</dbReference>
<sequence length="288" mass="32099">MGSSDRLELRDLGVPGILVLGRYRHSYAHVGLKRHSHPGCVEVCFLARGRQRYRLGGRVYDLTGGEQFVALPDEEHDTAEEPQDKGVLYWLIAQLTPDDAPLLYLDRPQRRQVKQALLEIPSRQFTACPDARTLLDDAISVLLLRPQGSLNRLRAAMLLAQYLLATIAAATAEQERLVSEPVRQSRQFIADHLTEPINVTTLAHVAGLSVPRLHARFRQEIGQSPGEYILRAKIARARDLLADTDLSVTDIAHSLSFSSAQYFATAFKRLTRATPTSFRRSLKGLAAT</sequence>
<comment type="caution">
    <text evidence="5">The sequence shown here is derived from an EMBL/GenBank/DDBJ whole genome shotgun (WGS) entry which is preliminary data.</text>
</comment>
<keyword evidence="6" id="KW-1185">Reference proteome</keyword>
<protein>
    <submittedName>
        <fullName evidence="5">AraC-like DNA-binding protein</fullName>
    </submittedName>
</protein>
<dbReference type="PANTHER" id="PTHR46796">
    <property type="entry name" value="HTH-TYPE TRANSCRIPTIONAL ACTIVATOR RHAS-RELATED"/>
    <property type="match status" value="1"/>
</dbReference>
<accession>A0A927R777</accession>
<gene>
    <name evidence="5" type="ORF">HEB94_000782</name>
</gene>
<organism evidence="5 6">
    <name type="scientific">Actinopolymorpha pittospori</name>
    <dbReference type="NCBI Taxonomy" id="648752"/>
    <lineage>
        <taxon>Bacteria</taxon>
        <taxon>Bacillati</taxon>
        <taxon>Actinomycetota</taxon>
        <taxon>Actinomycetes</taxon>
        <taxon>Propionibacteriales</taxon>
        <taxon>Actinopolymorphaceae</taxon>
        <taxon>Actinopolymorpha</taxon>
    </lineage>
</organism>
<dbReference type="InterPro" id="IPR003313">
    <property type="entry name" value="AraC-bd"/>
</dbReference>
<dbReference type="InterPro" id="IPR050204">
    <property type="entry name" value="AraC_XylS_family_regulators"/>
</dbReference>
<dbReference type="Pfam" id="PF02311">
    <property type="entry name" value="AraC_binding"/>
    <property type="match status" value="1"/>
</dbReference>
<evidence type="ECO:0000256" key="2">
    <source>
        <dbReference type="ARBA" id="ARBA00023125"/>
    </source>
</evidence>
<proteinExistence type="predicted"/>
<dbReference type="Pfam" id="PF12833">
    <property type="entry name" value="HTH_18"/>
    <property type="match status" value="1"/>
</dbReference>
<evidence type="ECO:0000256" key="1">
    <source>
        <dbReference type="ARBA" id="ARBA00023015"/>
    </source>
</evidence>
<dbReference type="InterPro" id="IPR018060">
    <property type="entry name" value="HTH_AraC"/>
</dbReference>
<dbReference type="AlphaFoldDB" id="A0A927R777"/>
<dbReference type="InterPro" id="IPR009057">
    <property type="entry name" value="Homeodomain-like_sf"/>
</dbReference>
<name>A0A927R777_9ACTN</name>
<dbReference type="SMART" id="SM00342">
    <property type="entry name" value="HTH_ARAC"/>
    <property type="match status" value="1"/>
</dbReference>
<dbReference type="EMBL" id="JADBEM010000001">
    <property type="protein sequence ID" value="MBE1603934.1"/>
    <property type="molecule type" value="Genomic_DNA"/>
</dbReference>
<reference evidence="5" key="1">
    <citation type="submission" date="2020-10" db="EMBL/GenBank/DDBJ databases">
        <title>Sequencing the genomes of 1000 actinobacteria strains.</title>
        <authorList>
            <person name="Klenk H.-P."/>
        </authorList>
    </citation>
    <scope>NUCLEOTIDE SEQUENCE</scope>
    <source>
        <strain evidence="5">DSM 45354</strain>
    </source>
</reference>
<dbReference type="RefSeq" id="WP_192748622.1">
    <property type="nucleotide sequence ID" value="NZ_BAABJL010000256.1"/>
</dbReference>
<keyword evidence="1" id="KW-0805">Transcription regulation</keyword>
<dbReference type="InterPro" id="IPR037923">
    <property type="entry name" value="HTH-like"/>
</dbReference>
<dbReference type="SUPFAM" id="SSF46689">
    <property type="entry name" value="Homeodomain-like"/>
    <property type="match status" value="2"/>
</dbReference>
<dbReference type="SUPFAM" id="SSF51215">
    <property type="entry name" value="Regulatory protein AraC"/>
    <property type="match status" value="1"/>
</dbReference>
<evidence type="ECO:0000259" key="4">
    <source>
        <dbReference type="PROSITE" id="PS01124"/>
    </source>
</evidence>
<evidence type="ECO:0000313" key="5">
    <source>
        <dbReference type="EMBL" id="MBE1603934.1"/>
    </source>
</evidence>
<feature type="domain" description="HTH araC/xylS-type" evidence="4">
    <location>
        <begin position="183"/>
        <end position="281"/>
    </location>
</feature>
<dbReference type="PROSITE" id="PS01124">
    <property type="entry name" value="HTH_ARAC_FAMILY_2"/>
    <property type="match status" value="1"/>
</dbReference>
<keyword evidence="3" id="KW-0804">Transcription</keyword>
<dbReference type="GO" id="GO:0003700">
    <property type="term" value="F:DNA-binding transcription factor activity"/>
    <property type="evidence" value="ECO:0007669"/>
    <property type="project" value="InterPro"/>
</dbReference>
<evidence type="ECO:0000256" key="3">
    <source>
        <dbReference type="ARBA" id="ARBA00023163"/>
    </source>
</evidence>
<dbReference type="Gene3D" id="1.10.10.60">
    <property type="entry name" value="Homeodomain-like"/>
    <property type="match status" value="1"/>
</dbReference>
<dbReference type="Proteomes" id="UP000638648">
    <property type="component" value="Unassembled WGS sequence"/>
</dbReference>
<evidence type="ECO:0000313" key="6">
    <source>
        <dbReference type="Proteomes" id="UP000638648"/>
    </source>
</evidence>
<keyword evidence="2 5" id="KW-0238">DNA-binding</keyword>